<dbReference type="PANTHER" id="PTHR44757:SF2">
    <property type="entry name" value="BIOFILM ARCHITECTURE MAINTENANCE PROTEIN MBAA"/>
    <property type="match status" value="1"/>
</dbReference>
<evidence type="ECO:0000259" key="1">
    <source>
        <dbReference type="PROSITE" id="PS50112"/>
    </source>
</evidence>
<name>A0A7Z7LH58_9BACT</name>
<protein>
    <submittedName>
        <fullName evidence="2">Putative PAS/PAC sensor protein</fullName>
    </submittedName>
</protein>
<organism evidence="2 3">
    <name type="scientific">Mesotoga infera</name>
    <dbReference type="NCBI Taxonomy" id="1236046"/>
    <lineage>
        <taxon>Bacteria</taxon>
        <taxon>Thermotogati</taxon>
        <taxon>Thermotogota</taxon>
        <taxon>Thermotogae</taxon>
        <taxon>Kosmotogales</taxon>
        <taxon>Kosmotogaceae</taxon>
        <taxon>Mesotoga</taxon>
    </lineage>
</organism>
<reference evidence="2 3" key="1">
    <citation type="submission" date="2017-01" db="EMBL/GenBank/DDBJ databases">
        <authorList>
            <person name="Erauso G."/>
        </authorList>
    </citation>
    <scope>NUCLEOTIDE SEQUENCE [LARGE SCALE GENOMIC DNA]</scope>
    <source>
        <strain evidence="2">MESINF1</strain>
    </source>
</reference>
<dbReference type="SUPFAM" id="SSF55785">
    <property type="entry name" value="PYP-like sensor domain (PAS domain)"/>
    <property type="match status" value="3"/>
</dbReference>
<dbReference type="InterPro" id="IPR035965">
    <property type="entry name" value="PAS-like_dom_sf"/>
</dbReference>
<dbReference type="KEGG" id="minf:MESINF_2003"/>
<dbReference type="Gene3D" id="3.30.450.20">
    <property type="entry name" value="PAS domain"/>
    <property type="match status" value="3"/>
</dbReference>
<proteinExistence type="predicted"/>
<dbReference type="PROSITE" id="PS50112">
    <property type="entry name" value="PAS"/>
    <property type="match status" value="1"/>
</dbReference>
<feature type="domain" description="PAS" evidence="1">
    <location>
        <begin position="244"/>
        <end position="293"/>
    </location>
</feature>
<accession>A0A7Z7LH58</accession>
<gene>
    <name evidence="2" type="ORF">MESINF_2003</name>
</gene>
<keyword evidence="3" id="KW-1185">Reference proteome</keyword>
<dbReference type="AlphaFoldDB" id="A0A7Z7LH58"/>
<dbReference type="NCBIfam" id="TIGR00229">
    <property type="entry name" value="sensory_box"/>
    <property type="match status" value="2"/>
</dbReference>
<dbReference type="InterPro" id="IPR052155">
    <property type="entry name" value="Biofilm_reg_signaling"/>
</dbReference>
<evidence type="ECO:0000313" key="3">
    <source>
        <dbReference type="Proteomes" id="UP000250796"/>
    </source>
</evidence>
<dbReference type="EMBL" id="LS974202">
    <property type="protein sequence ID" value="SSC13443.1"/>
    <property type="molecule type" value="Genomic_DNA"/>
</dbReference>
<sequence length="475" mass="54811">MFDFYSKPRIILVGRSQKDARRLIEAFDDRFDVRYVEEISDEFSRFSDAMIFDYVTEEIIKSLRAATIPYLCLVGSEKSVAKHELKPGEYLLKGPGYLHYLPEIVFSMLEKHRLQKTLDFEREKYMGLVNSMGCGMLIIRKRDGNVIFSNKVAQRLLGYEESEIEKTRLQDLVYDEPLALNLVLEREGVNSDREIVMLTRTNGKIYVIFNTSEMLYGAERVVQFTFMDISKQKRDREELIFQWRFLDNAEEIAIAVDERGRIVYLNRFAAEIHGYSREEMIGNNLSNYLVQNEMEAKSRQFEIMSSGKWKGRQLHKKKDGSVFVVESKRSVLRVDDNVYELIIGMDLTESIELQRSYNLHSLLLNGTEDIAIATDMDGRVIYMNKAAQKFFKTSLESIHHKLPEEIPSENLREFLRNGLSCETCDEGSRIITIVDDSATSNRVEFSGKVVKDEEGDVGTIFIGRRIAGSGSRSVI</sequence>
<dbReference type="InterPro" id="IPR000014">
    <property type="entry name" value="PAS"/>
</dbReference>
<dbReference type="RefSeq" id="WP_169699595.1">
    <property type="nucleotide sequence ID" value="NZ_LS974202.1"/>
</dbReference>
<dbReference type="Proteomes" id="UP000250796">
    <property type="component" value="Chromosome MESINF"/>
</dbReference>
<dbReference type="PANTHER" id="PTHR44757">
    <property type="entry name" value="DIGUANYLATE CYCLASE DGCP"/>
    <property type="match status" value="1"/>
</dbReference>
<dbReference type="SMART" id="SM00091">
    <property type="entry name" value="PAS"/>
    <property type="match status" value="3"/>
</dbReference>
<dbReference type="CDD" id="cd00130">
    <property type="entry name" value="PAS"/>
    <property type="match status" value="3"/>
</dbReference>
<dbReference type="Pfam" id="PF13426">
    <property type="entry name" value="PAS_9"/>
    <property type="match status" value="3"/>
</dbReference>
<evidence type="ECO:0000313" key="2">
    <source>
        <dbReference type="EMBL" id="SSC13443.1"/>
    </source>
</evidence>